<protein>
    <submittedName>
        <fullName evidence="1">Uncharacterized protein</fullName>
    </submittedName>
</protein>
<dbReference type="KEGG" id="ptrr:6349400"/>
<dbReference type="Proteomes" id="UP000245464">
    <property type="component" value="Chromosome 2"/>
</dbReference>
<dbReference type="GeneID" id="6349400"/>
<name>A0A5M9LCS8_9PLEO</name>
<proteinExistence type="predicted"/>
<accession>A0A5M9LCS8</accession>
<dbReference type="AlphaFoldDB" id="A0A5M9LCS8"/>
<dbReference type="RefSeq" id="XP_001941420.1">
    <property type="nucleotide sequence ID" value="XM_001941385.2"/>
</dbReference>
<dbReference type="PROSITE" id="PS51257">
    <property type="entry name" value="PROKAR_LIPOPROTEIN"/>
    <property type="match status" value="1"/>
</dbReference>
<sequence length="63" mass="6558">MLMRLVVLSAMAASASALSVCFYGSGLSTVGCCSQDDRCPTRFRGHSNPRANQVITCDGIAGC</sequence>
<comment type="caution">
    <text evidence="1">The sequence shown here is derived from an EMBL/GenBank/DDBJ whole genome shotgun (WGS) entry which is preliminary data.</text>
</comment>
<evidence type="ECO:0000313" key="2">
    <source>
        <dbReference type="Proteomes" id="UP000245464"/>
    </source>
</evidence>
<dbReference type="EMBL" id="NQIK02000002">
    <property type="protein sequence ID" value="KAF7575691.1"/>
    <property type="molecule type" value="Genomic_DNA"/>
</dbReference>
<gene>
    <name evidence="1" type="ORF">PtrM4_073150</name>
</gene>
<reference evidence="1 2" key="1">
    <citation type="journal article" date="2018" name="BMC Genomics">
        <title>Comparative genomics of the wheat fungal pathogen Pyrenophora tritici-repentis reveals chromosomal variations and genome plasticity.</title>
        <authorList>
            <person name="Moolhuijzen P."/>
            <person name="See P.T."/>
            <person name="Hane J.K."/>
            <person name="Shi G."/>
            <person name="Liu Z."/>
            <person name="Oliver R.P."/>
            <person name="Moffat C.S."/>
        </authorList>
    </citation>
    <scope>NUCLEOTIDE SEQUENCE [LARGE SCALE GENOMIC DNA]</scope>
    <source>
        <strain evidence="1">M4</strain>
    </source>
</reference>
<dbReference type="OMA" id="ALTIGCC"/>
<evidence type="ECO:0000313" key="1">
    <source>
        <dbReference type="EMBL" id="KAF7575691.1"/>
    </source>
</evidence>
<organism evidence="1 2">
    <name type="scientific">Pyrenophora tritici-repentis</name>
    <dbReference type="NCBI Taxonomy" id="45151"/>
    <lineage>
        <taxon>Eukaryota</taxon>
        <taxon>Fungi</taxon>
        <taxon>Dikarya</taxon>
        <taxon>Ascomycota</taxon>
        <taxon>Pezizomycotina</taxon>
        <taxon>Dothideomycetes</taxon>
        <taxon>Pleosporomycetidae</taxon>
        <taxon>Pleosporales</taxon>
        <taxon>Pleosporineae</taxon>
        <taxon>Pleosporaceae</taxon>
        <taxon>Pyrenophora</taxon>
    </lineage>
</organism>